<evidence type="ECO:0000313" key="5">
    <source>
        <dbReference type="EMBL" id="PJZ72580.1"/>
    </source>
</evidence>
<keyword evidence="2 3" id="KW-0040">ANK repeat</keyword>
<proteinExistence type="predicted"/>
<comment type="caution">
    <text evidence="5">The sequence shown here is derived from an EMBL/GenBank/DDBJ whole genome shotgun (WGS) entry which is preliminary data.</text>
</comment>
<accession>A0A2M9ZKI5</accession>
<organism evidence="5 7">
    <name type="scientific">Leptospira perolatii</name>
    <dbReference type="NCBI Taxonomy" id="2023191"/>
    <lineage>
        <taxon>Bacteria</taxon>
        <taxon>Pseudomonadati</taxon>
        <taxon>Spirochaetota</taxon>
        <taxon>Spirochaetia</taxon>
        <taxon>Leptospirales</taxon>
        <taxon>Leptospiraceae</taxon>
        <taxon>Leptospira</taxon>
    </lineage>
</organism>
<keyword evidence="6" id="KW-1185">Reference proteome</keyword>
<name>A0A2M9ZKI5_9LEPT</name>
<dbReference type="InterPro" id="IPR050745">
    <property type="entry name" value="Multifunctional_regulatory"/>
</dbReference>
<dbReference type="InterPro" id="IPR002110">
    <property type="entry name" value="Ankyrin_rpt"/>
</dbReference>
<dbReference type="PROSITE" id="PS50088">
    <property type="entry name" value="ANK_REPEAT"/>
    <property type="match status" value="2"/>
</dbReference>
<dbReference type="Proteomes" id="UP000231962">
    <property type="component" value="Unassembled WGS sequence"/>
</dbReference>
<protein>
    <submittedName>
        <fullName evidence="5">Uncharacterized protein</fullName>
    </submittedName>
</protein>
<dbReference type="Gene3D" id="1.25.40.20">
    <property type="entry name" value="Ankyrin repeat-containing domain"/>
    <property type="match status" value="3"/>
</dbReference>
<dbReference type="OrthoDB" id="341379at2"/>
<feature type="repeat" description="ANK" evidence="3">
    <location>
        <begin position="223"/>
        <end position="257"/>
    </location>
</feature>
<dbReference type="PANTHER" id="PTHR24189">
    <property type="entry name" value="MYOTROPHIN"/>
    <property type="match status" value="1"/>
</dbReference>
<dbReference type="Pfam" id="PF13606">
    <property type="entry name" value="Ank_3"/>
    <property type="match status" value="1"/>
</dbReference>
<evidence type="ECO:0000256" key="3">
    <source>
        <dbReference type="PROSITE-ProRule" id="PRU00023"/>
    </source>
</evidence>
<evidence type="ECO:0000256" key="1">
    <source>
        <dbReference type="ARBA" id="ARBA00022737"/>
    </source>
</evidence>
<dbReference type="EMBL" id="NPDZ01000009">
    <property type="protein sequence ID" value="PJZ72580.1"/>
    <property type="molecule type" value="Genomic_DNA"/>
</dbReference>
<reference evidence="6 7" key="1">
    <citation type="submission" date="2017-07" db="EMBL/GenBank/DDBJ databases">
        <title>Leptospira spp. isolated from tropical soils.</title>
        <authorList>
            <person name="Thibeaux R."/>
            <person name="Iraola G."/>
            <person name="Ferres I."/>
            <person name="Bierque E."/>
            <person name="Girault D."/>
            <person name="Soupe-Gilbert M.-E."/>
            <person name="Picardeau M."/>
            <person name="Goarant C."/>
        </authorList>
    </citation>
    <scope>NUCLEOTIDE SEQUENCE [LARGE SCALE GENOMIC DNA]</scope>
    <source>
        <strain evidence="5 7">FH1-B-B1</strain>
        <strain evidence="4 6">FH1-B-C1</strain>
    </source>
</reference>
<sequence>MTSYRQGLRFTSLFCLLSFFSAGVFGNSVMDLEFLKAVKEGNIGKVTDLLSKGANVDSKDSEGRTALMLAEGADVVELLIKNGANLNAQDNEGNSVLFFRIQPLLKVKVPDMDDLAESKRLIESGAELEYKARKGDDQHTVSILNLAIRNQNLPLVKFLVENGANPNHDPGGLDEYPLFLAVGAAGAPANIGIAEFLLASGAKPVFTSRLKEQPGARGTKQVGARNAFHYATESRAADYKIFELLAKVGTDINHRDAEGKTPLMEAIQRDNIIAAEALISLGADLNLSDNEGKTALDMAKAAKLQSIEKKISEKLFPKDPNSP</sequence>
<dbReference type="EMBL" id="NPDY01000010">
    <property type="protein sequence ID" value="PJZ69426.1"/>
    <property type="molecule type" value="Genomic_DNA"/>
</dbReference>
<evidence type="ECO:0000313" key="4">
    <source>
        <dbReference type="EMBL" id="PJZ69426.1"/>
    </source>
</evidence>
<evidence type="ECO:0000256" key="2">
    <source>
        <dbReference type="ARBA" id="ARBA00023043"/>
    </source>
</evidence>
<gene>
    <name evidence="4" type="ORF">CH360_11455</name>
    <name evidence="5" type="ORF">CH373_13890</name>
</gene>
<feature type="repeat" description="ANK" evidence="3">
    <location>
        <begin position="258"/>
        <end position="290"/>
    </location>
</feature>
<dbReference type="InterPro" id="IPR036770">
    <property type="entry name" value="Ankyrin_rpt-contain_sf"/>
</dbReference>
<dbReference type="PROSITE" id="PS50297">
    <property type="entry name" value="ANK_REP_REGION"/>
    <property type="match status" value="1"/>
</dbReference>
<dbReference type="SMART" id="SM00248">
    <property type="entry name" value="ANK"/>
    <property type="match status" value="6"/>
</dbReference>
<dbReference type="Pfam" id="PF12796">
    <property type="entry name" value="Ank_2"/>
    <property type="match status" value="2"/>
</dbReference>
<dbReference type="AlphaFoldDB" id="A0A2M9ZKI5"/>
<evidence type="ECO:0000313" key="7">
    <source>
        <dbReference type="Proteomes" id="UP000231990"/>
    </source>
</evidence>
<dbReference type="SUPFAM" id="SSF48403">
    <property type="entry name" value="Ankyrin repeat"/>
    <property type="match status" value="1"/>
</dbReference>
<evidence type="ECO:0000313" key="6">
    <source>
        <dbReference type="Proteomes" id="UP000231962"/>
    </source>
</evidence>
<keyword evidence="1" id="KW-0677">Repeat</keyword>
<dbReference type="Proteomes" id="UP000231990">
    <property type="component" value="Unassembled WGS sequence"/>
</dbReference>